<accession>A0A0S7BLV1</accession>
<dbReference type="SFLD" id="SFLDF00027">
    <property type="entry name" value="p-type_atpase"/>
    <property type="match status" value="1"/>
</dbReference>
<feature type="transmembrane region" description="Helical" evidence="10">
    <location>
        <begin position="791"/>
        <end position="808"/>
    </location>
</feature>
<organism evidence="13">
    <name type="scientific">Longilinea arvoryzae</name>
    <dbReference type="NCBI Taxonomy" id="360412"/>
    <lineage>
        <taxon>Bacteria</taxon>
        <taxon>Bacillati</taxon>
        <taxon>Chloroflexota</taxon>
        <taxon>Anaerolineae</taxon>
        <taxon>Anaerolineales</taxon>
        <taxon>Anaerolineaceae</taxon>
        <taxon>Longilinea</taxon>
    </lineage>
</organism>
<dbReference type="RefSeq" id="WP_075074182.1">
    <property type="nucleotide sequence ID" value="NZ_DF967972.1"/>
</dbReference>
<dbReference type="Proteomes" id="UP000055060">
    <property type="component" value="Unassembled WGS sequence"/>
</dbReference>
<protein>
    <submittedName>
        <fullName evidence="13">Copper-(Or silver)-translocating P-type ATPase</fullName>
    </submittedName>
</protein>
<keyword evidence="5 10" id="KW-0547">Nucleotide-binding</keyword>
<proteinExistence type="inferred from homology"/>
<dbReference type="SUPFAM" id="SSF56784">
    <property type="entry name" value="HAD-like"/>
    <property type="match status" value="1"/>
</dbReference>
<dbReference type="EMBL" id="DF967972">
    <property type="protein sequence ID" value="GAP14971.1"/>
    <property type="molecule type" value="Genomic_DNA"/>
</dbReference>
<evidence type="ECO:0000256" key="9">
    <source>
        <dbReference type="ARBA" id="ARBA00023136"/>
    </source>
</evidence>
<keyword evidence="3 10" id="KW-0812">Transmembrane</keyword>
<feature type="transmembrane region" description="Helical" evidence="10">
    <location>
        <begin position="192"/>
        <end position="211"/>
    </location>
</feature>
<dbReference type="Pfam" id="PF00702">
    <property type="entry name" value="Hydrolase"/>
    <property type="match status" value="1"/>
</dbReference>
<keyword evidence="7" id="KW-1278">Translocase</keyword>
<feature type="domain" description="HMA" evidence="12">
    <location>
        <begin position="73"/>
        <end position="139"/>
    </location>
</feature>
<comment type="similarity">
    <text evidence="2 10">Belongs to the cation transport ATPase (P-type) (TC 3.A.3) family. Type IB subfamily.</text>
</comment>
<evidence type="ECO:0000313" key="14">
    <source>
        <dbReference type="Proteomes" id="UP000055060"/>
    </source>
</evidence>
<dbReference type="InterPro" id="IPR017969">
    <property type="entry name" value="Heavy-metal-associated_CS"/>
</dbReference>
<dbReference type="InterPro" id="IPR018303">
    <property type="entry name" value="ATPase_P-typ_P_site"/>
</dbReference>
<dbReference type="InterPro" id="IPR059000">
    <property type="entry name" value="ATPase_P-type_domA"/>
</dbReference>
<dbReference type="PROSITE" id="PS50846">
    <property type="entry name" value="HMA_2"/>
    <property type="match status" value="2"/>
</dbReference>
<feature type="transmembrane region" description="Helical" evidence="10">
    <location>
        <begin position="256"/>
        <end position="275"/>
    </location>
</feature>
<dbReference type="InterPro" id="IPR006121">
    <property type="entry name" value="HMA_dom"/>
</dbReference>
<dbReference type="SUPFAM" id="SSF81665">
    <property type="entry name" value="Calcium ATPase, transmembrane domain M"/>
    <property type="match status" value="1"/>
</dbReference>
<dbReference type="NCBIfam" id="TIGR01525">
    <property type="entry name" value="ATPase-IB_hvy"/>
    <property type="match status" value="1"/>
</dbReference>
<feature type="domain" description="HMA" evidence="12">
    <location>
        <begin position="5"/>
        <end position="71"/>
    </location>
</feature>
<dbReference type="AlphaFoldDB" id="A0A0S7BLV1"/>
<comment type="subcellular location">
    <subcellularLocation>
        <location evidence="1">Cell membrane</location>
        <topology evidence="1">Multi-pass membrane protein</topology>
    </subcellularLocation>
</comment>
<dbReference type="FunFam" id="2.70.150.10:FF:000002">
    <property type="entry name" value="Copper-transporting ATPase 1, putative"/>
    <property type="match status" value="1"/>
</dbReference>
<dbReference type="InterPro" id="IPR023299">
    <property type="entry name" value="ATPase_P-typ_cyto_dom_N"/>
</dbReference>
<feature type="transmembrane region" description="Helical" evidence="10">
    <location>
        <begin position="443"/>
        <end position="467"/>
    </location>
</feature>
<keyword evidence="4 10" id="KW-0479">Metal-binding</keyword>
<evidence type="ECO:0000256" key="11">
    <source>
        <dbReference type="SAM" id="Coils"/>
    </source>
</evidence>
<feature type="transmembrane region" description="Helical" evidence="10">
    <location>
        <begin position="409"/>
        <end position="431"/>
    </location>
</feature>
<evidence type="ECO:0000256" key="3">
    <source>
        <dbReference type="ARBA" id="ARBA00022692"/>
    </source>
</evidence>
<dbReference type="Pfam" id="PF00403">
    <property type="entry name" value="HMA"/>
    <property type="match status" value="2"/>
</dbReference>
<evidence type="ECO:0000256" key="4">
    <source>
        <dbReference type="ARBA" id="ARBA00022723"/>
    </source>
</evidence>
<dbReference type="InterPro" id="IPR023298">
    <property type="entry name" value="ATPase_P-typ_TM_dom_sf"/>
</dbReference>
<dbReference type="NCBIfam" id="TIGR01511">
    <property type="entry name" value="ATPase-IB1_Cu"/>
    <property type="match status" value="1"/>
</dbReference>
<name>A0A0S7BLV1_9CHLR</name>
<evidence type="ECO:0000259" key="12">
    <source>
        <dbReference type="PROSITE" id="PS50846"/>
    </source>
</evidence>
<dbReference type="GO" id="GO:0016887">
    <property type="term" value="F:ATP hydrolysis activity"/>
    <property type="evidence" value="ECO:0007669"/>
    <property type="project" value="InterPro"/>
</dbReference>
<feature type="coiled-coil region" evidence="11">
    <location>
        <begin position="596"/>
        <end position="623"/>
    </location>
</feature>
<evidence type="ECO:0000256" key="5">
    <source>
        <dbReference type="ARBA" id="ARBA00022741"/>
    </source>
</evidence>
<dbReference type="GO" id="GO:0043682">
    <property type="term" value="F:P-type divalent copper transporter activity"/>
    <property type="evidence" value="ECO:0007669"/>
    <property type="project" value="TreeGrafter"/>
</dbReference>
<dbReference type="InterPro" id="IPR027256">
    <property type="entry name" value="P-typ_ATPase_IB"/>
</dbReference>
<keyword evidence="14" id="KW-1185">Reference proteome</keyword>
<feature type="transmembrane region" description="Helical" evidence="10">
    <location>
        <begin position="232"/>
        <end position="250"/>
    </location>
</feature>
<evidence type="ECO:0000256" key="7">
    <source>
        <dbReference type="ARBA" id="ARBA00022967"/>
    </source>
</evidence>
<dbReference type="CDD" id="cd02094">
    <property type="entry name" value="P-type_ATPase_Cu-like"/>
    <property type="match status" value="1"/>
</dbReference>
<dbReference type="Gene3D" id="3.40.50.1000">
    <property type="entry name" value="HAD superfamily/HAD-like"/>
    <property type="match status" value="1"/>
</dbReference>
<sequence>MSDSKQVVLPITGMTCANCVATIERNLKKVNGVEMAVVNLSSERATVEFDPTLTGLSDLIGRVERAGYGVAMGEADLLIRGMSDDQDAKRLEKALAKLDGVREASVNFTTEKARVNYIPTLVSQSDLRKVVAANGFRAVETGGEGEDAEAKAREAEIQEQRRLLIIGLIFTIPLFLLAMARDFGLLPMEWAHAAWLNWVMFVLATPVQFYVGRQYYVNGYKSLRNGSANMDVLIALGSSTAYLYSIPVMLGLIPGHVYFETAAVIITLIRVGKFLEARAKGRTSEAIKKLMGLRARTARIIRNGAELEVPVEDVLVGDVVTVRPGEKIPVDGVVIEGRSSVDESMLTGESLPVEKFQGEKVIGATLNKLGSLRFEATRVGRETALAQIIRLVEEAQGSKAPIQKLADQVSAFFVPAVIGIALITFTVWMFLVPAPAAGSDVNAFTRALIHMVAVLVIACPCAMGLATPTAVMVGTGKAAEMGILFRSSEALERAGKISTVVLDKTGTITRGQPAVTDIVTANAWKGQFSNPEGELLRLAASVEQASEHPLGEAITAEAGNRGLALSQPAGFQAEAGNGVAAEVDGCRVAVGSLRYMQSNSITLNGLESEIERLQAEAKTAMLVAMDGQVQGIVAVADTIKEGSISAIQDLHDLGLKVAMITGDNQKTAQAIGRQVKVDEVLAEVLPDGKSAEVKKLQGAGAVVAMVGDGINDAPALAQADVGIAIGTGTDVAMAAAPVTLISGDLRGVVRAVKLSHLTLKVIRQNLFWAFFYNVILIPAAALGFLNPMLAAAAMAFSSIFVVSNSLRLKRKAID</sequence>
<dbReference type="InterPro" id="IPR001757">
    <property type="entry name" value="P_typ_ATPase"/>
</dbReference>
<dbReference type="GO" id="GO:0005886">
    <property type="term" value="C:plasma membrane"/>
    <property type="evidence" value="ECO:0007669"/>
    <property type="project" value="UniProtKB-SubCell"/>
</dbReference>
<evidence type="ECO:0000256" key="6">
    <source>
        <dbReference type="ARBA" id="ARBA00022840"/>
    </source>
</evidence>
<gene>
    <name evidence="13" type="ORF">LARV_02751</name>
</gene>
<dbReference type="OrthoDB" id="135399at2"/>
<keyword evidence="11" id="KW-0175">Coiled coil</keyword>
<keyword evidence="10" id="KW-1003">Cell membrane</keyword>
<dbReference type="STRING" id="360412.LARV_02751"/>
<dbReference type="PRINTS" id="PR00942">
    <property type="entry name" value="CUATPASEI"/>
</dbReference>
<dbReference type="PRINTS" id="PR00119">
    <property type="entry name" value="CATATPASE"/>
</dbReference>
<keyword evidence="8 10" id="KW-1133">Transmembrane helix</keyword>
<dbReference type="GO" id="GO:0005524">
    <property type="term" value="F:ATP binding"/>
    <property type="evidence" value="ECO:0007669"/>
    <property type="project" value="UniProtKB-UniRule"/>
</dbReference>
<dbReference type="Pfam" id="PF00122">
    <property type="entry name" value="E1-E2_ATPase"/>
    <property type="match status" value="1"/>
</dbReference>
<reference evidence="13" key="1">
    <citation type="submission" date="2015-07" db="EMBL/GenBank/DDBJ databases">
        <title>Draft Genome Sequences of Anaerolinea thermolimosa IMO-1, Bellilinea caldifistulae GOMI-1, Leptolinea tardivitalis YMTK-2, Levilinea saccharolytica KIBI-1,Longilinea arvoryzae KOME-1, Previously Described as Members of the Anaerolineaceae (Chloroflexi).</title>
        <authorList>
            <person name="Sekiguchi Y."/>
            <person name="Ohashi A."/>
            <person name="Matsuura N."/>
            <person name="Tourlousse M.D."/>
        </authorList>
    </citation>
    <scope>NUCLEOTIDE SEQUENCE [LARGE SCALE GENOMIC DNA]</scope>
    <source>
        <strain evidence="13">KOME-1</strain>
    </source>
</reference>
<dbReference type="InterPro" id="IPR023214">
    <property type="entry name" value="HAD_sf"/>
</dbReference>
<dbReference type="NCBIfam" id="TIGR01494">
    <property type="entry name" value="ATPase_P-type"/>
    <property type="match status" value="2"/>
</dbReference>
<dbReference type="GO" id="GO:0005507">
    <property type="term" value="F:copper ion binding"/>
    <property type="evidence" value="ECO:0007669"/>
    <property type="project" value="TreeGrafter"/>
</dbReference>
<dbReference type="GO" id="GO:0055070">
    <property type="term" value="P:copper ion homeostasis"/>
    <property type="evidence" value="ECO:0007669"/>
    <property type="project" value="TreeGrafter"/>
</dbReference>
<dbReference type="InterPro" id="IPR008250">
    <property type="entry name" value="ATPase_P-typ_transduc_dom_A_sf"/>
</dbReference>
<dbReference type="Gene3D" id="3.40.1110.10">
    <property type="entry name" value="Calcium-transporting ATPase, cytoplasmic domain N"/>
    <property type="match status" value="1"/>
</dbReference>
<dbReference type="SFLD" id="SFLDG00002">
    <property type="entry name" value="C1.7:_P-type_atpase_like"/>
    <property type="match status" value="1"/>
</dbReference>
<dbReference type="PANTHER" id="PTHR43520">
    <property type="entry name" value="ATP7, ISOFORM B"/>
    <property type="match status" value="1"/>
</dbReference>
<evidence type="ECO:0000313" key="13">
    <source>
        <dbReference type="EMBL" id="GAP14971.1"/>
    </source>
</evidence>
<dbReference type="InterPro" id="IPR036412">
    <property type="entry name" value="HAD-like_sf"/>
</dbReference>
<dbReference type="Gene3D" id="3.30.70.100">
    <property type="match status" value="2"/>
</dbReference>
<keyword evidence="6 10" id="KW-0067">ATP-binding</keyword>
<feature type="transmembrane region" description="Helical" evidence="10">
    <location>
        <begin position="163"/>
        <end position="180"/>
    </location>
</feature>
<dbReference type="PROSITE" id="PS00154">
    <property type="entry name" value="ATPASE_E1_E2"/>
    <property type="match status" value="1"/>
</dbReference>
<feature type="transmembrane region" description="Helical" evidence="10">
    <location>
        <begin position="766"/>
        <end position="785"/>
    </location>
</feature>
<dbReference type="PANTHER" id="PTHR43520:SF8">
    <property type="entry name" value="P-TYPE CU(+) TRANSPORTER"/>
    <property type="match status" value="1"/>
</dbReference>
<keyword evidence="9 10" id="KW-0472">Membrane</keyword>
<dbReference type="InterPro" id="IPR036163">
    <property type="entry name" value="HMA_dom_sf"/>
</dbReference>
<evidence type="ECO:0000256" key="10">
    <source>
        <dbReference type="RuleBase" id="RU362081"/>
    </source>
</evidence>
<evidence type="ECO:0000256" key="8">
    <source>
        <dbReference type="ARBA" id="ARBA00022989"/>
    </source>
</evidence>
<evidence type="ECO:0000256" key="2">
    <source>
        <dbReference type="ARBA" id="ARBA00006024"/>
    </source>
</evidence>
<dbReference type="SFLD" id="SFLDS00003">
    <property type="entry name" value="Haloacid_Dehalogenase"/>
    <property type="match status" value="1"/>
</dbReference>
<dbReference type="Gene3D" id="2.70.150.10">
    <property type="entry name" value="Calcium-transporting ATPase, cytoplasmic transduction domain A"/>
    <property type="match status" value="1"/>
</dbReference>
<evidence type="ECO:0000256" key="1">
    <source>
        <dbReference type="ARBA" id="ARBA00004651"/>
    </source>
</evidence>
<dbReference type="InterPro" id="IPR044492">
    <property type="entry name" value="P_typ_ATPase_HD_dom"/>
</dbReference>
<dbReference type="PROSITE" id="PS01047">
    <property type="entry name" value="HMA_1"/>
    <property type="match status" value="1"/>
</dbReference>
<dbReference type="FunFam" id="3.30.70.100:FF:000005">
    <property type="entry name" value="Copper-exporting P-type ATPase A"/>
    <property type="match status" value="1"/>
</dbReference>
<dbReference type="SUPFAM" id="SSF55008">
    <property type="entry name" value="HMA, heavy metal-associated domain"/>
    <property type="match status" value="2"/>
</dbReference>
<dbReference type="CDD" id="cd00371">
    <property type="entry name" value="HMA"/>
    <property type="match status" value="2"/>
</dbReference>
<dbReference type="SUPFAM" id="SSF81653">
    <property type="entry name" value="Calcium ATPase, transduction domain A"/>
    <property type="match status" value="1"/>
</dbReference>